<dbReference type="EMBL" id="CAACVS010000103">
    <property type="protein sequence ID" value="VEU36817.1"/>
    <property type="molecule type" value="Genomic_DNA"/>
</dbReference>
<evidence type="ECO:0000313" key="2">
    <source>
        <dbReference type="EMBL" id="VEU36817.1"/>
    </source>
</evidence>
<proteinExistence type="predicted"/>
<keyword evidence="3" id="KW-1185">Reference proteome</keyword>
<evidence type="ECO:0000313" key="3">
    <source>
        <dbReference type="Proteomes" id="UP000291116"/>
    </source>
</evidence>
<feature type="region of interest" description="Disordered" evidence="1">
    <location>
        <begin position="1"/>
        <end position="131"/>
    </location>
</feature>
<accession>A0A448Z3W8</accession>
<dbReference type="Proteomes" id="UP000291116">
    <property type="component" value="Unassembled WGS sequence"/>
</dbReference>
<feature type="compositionally biased region" description="Polar residues" evidence="1">
    <location>
        <begin position="1"/>
        <end position="13"/>
    </location>
</feature>
<protein>
    <submittedName>
        <fullName evidence="2">Uncharacterized protein</fullName>
    </submittedName>
</protein>
<name>A0A448Z3W8_9STRA</name>
<sequence>MDSLSIIGTNPSARASLPKPPNFRAGNGSGTIRSAPFRAESIVSPGLRKGGGAGTARKTTNPLRGPPGGTDRSPLVPHNSRKQTRARGNSVGPWTKEGSTGGGGGSAEAHTTDRSVVSTAARREPSGCGNQ</sequence>
<organism evidence="2 3">
    <name type="scientific">Pseudo-nitzschia multistriata</name>
    <dbReference type="NCBI Taxonomy" id="183589"/>
    <lineage>
        <taxon>Eukaryota</taxon>
        <taxon>Sar</taxon>
        <taxon>Stramenopiles</taxon>
        <taxon>Ochrophyta</taxon>
        <taxon>Bacillariophyta</taxon>
        <taxon>Bacillariophyceae</taxon>
        <taxon>Bacillariophycidae</taxon>
        <taxon>Bacillariales</taxon>
        <taxon>Bacillariaceae</taxon>
        <taxon>Pseudo-nitzschia</taxon>
    </lineage>
</organism>
<dbReference type="AlphaFoldDB" id="A0A448Z3W8"/>
<reference evidence="2 3" key="1">
    <citation type="submission" date="2019-01" db="EMBL/GenBank/DDBJ databases">
        <authorList>
            <person name="Ferrante I. M."/>
        </authorList>
    </citation>
    <scope>NUCLEOTIDE SEQUENCE [LARGE SCALE GENOMIC DNA]</scope>
    <source>
        <strain evidence="2 3">B856</strain>
    </source>
</reference>
<evidence type="ECO:0000256" key="1">
    <source>
        <dbReference type="SAM" id="MobiDB-lite"/>
    </source>
</evidence>
<gene>
    <name evidence="2" type="ORF">PSNMU_V1.4_AUG-EV-PASAV3_0036010</name>
</gene>